<dbReference type="InterPro" id="IPR002347">
    <property type="entry name" value="SDR_fam"/>
</dbReference>
<dbReference type="Proteomes" id="UP001465755">
    <property type="component" value="Unassembled WGS sequence"/>
</dbReference>
<dbReference type="InterPro" id="IPR051397">
    <property type="entry name" value="Zn-ADH-like_protein"/>
</dbReference>
<dbReference type="PRINTS" id="PR00080">
    <property type="entry name" value="SDRFAMILY"/>
</dbReference>
<evidence type="ECO:0000313" key="4">
    <source>
        <dbReference type="Proteomes" id="UP001465755"/>
    </source>
</evidence>
<dbReference type="FunFam" id="3.40.50.720:FF:000084">
    <property type="entry name" value="Short-chain dehydrogenase reductase"/>
    <property type="match status" value="1"/>
</dbReference>
<keyword evidence="4" id="KW-1185">Reference proteome</keyword>
<dbReference type="PROSITE" id="PS00061">
    <property type="entry name" value="ADH_SHORT"/>
    <property type="match status" value="1"/>
</dbReference>
<keyword evidence="1" id="KW-0560">Oxidoreductase</keyword>
<dbReference type="CDD" id="cd08250">
    <property type="entry name" value="Mgc45594_like"/>
    <property type="match status" value="1"/>
</dbReference>
<organism evidence="3 4">
    <name type="scientific">Symbiochloris irregularis</name>
    <dbReference type="NCBI Taxonomy" id="706552"/>
    <lineage>
        <taxon>Eukaryota</taxon>
        <taxon>Viridiplantae</taxon>
        <taxon>Chlorophyta</taxon>
        <taxon>core chlorophytes</taxon>
        <taxon>Trebouxiophyceae</taxon>
        <taxon>Trebouxiales</taxon>
        <taxon>Trebouxiaceae</taxon>
        <taxon>Symbiochloris</taxon>
    </lineage>
</organism>
<sequence length="635" mass="68119">MYDLRGRSALVTGGGSGIGKQLVLDLARKGCLVTVADVDGSAAQQVADEVQRTGGSAKSLRCDVTSLRAQEQMFEQHIKWWGGLELFVANAGIGERAPFLRSRDGWQQTLEIDLKAVIHGTQIAIEHMLSSKTKGVILLTASAGGLFPMSGSPVYAASKAGVVNFTRSLAPPLGKRGIRICAVCPQIVDTPMISGFKQLPGIGEFNQMAENLLTAEDVSKAFVYLAEDETRNGTLLLLHGKLKKAFEWREPTGNLKPVNIPGLEGQRKQQSPEQLQQLASWATRDVPAESAHIQVHRLSTDFRESTRLVHRPLKLSAPKGHVLMRRVWAGINASDINYTAGKYFGSVKESEKRLPFDSGFEAVGVIAAVGDGVTGLHVGQPIAEMSFAAFSDWGVVPAKSAIPVARPAPEVVALLTSGLTASISLEVAGRMTSKETVLVTAAAGGTGQFAVQLAKAAGNHVIATCSSSDKAAMLKRLGADRVINYKTEDLRAVLKKEYPKGVDIVWEGVGGAMLETCVRALAIKGRLIVIGMVSQYASGWEVSQLRGLPEQLLGKSASVTGFFLPQYFRRMRAHLPRLVEAWGSGRLQVSLDPRKFVGLESVPDAVDHLHSGKSMGKVVVQLAPQLPPFTSQAKL</sequence>
<dbReference type="Gene3D" id="3.90.180.10">
    <property type="entry name" value="Medium-chain alcohol dehydrogenases, catalytic domain"/>
    <property type="match status" value="1"/>
</dbReference>
<dbReference type="InterPro" id="IPR011032">
    <property type="entry name" value="GroES-like_sf"/>
</dbReference>
<dbReference type="Gene3D" id="3.40.50.720">
    <property type="entry name" value="NAD(P)-binding Rossmann-like Domain"/>
    <property type="match status" value="2"/>
</dbReference>
<dbReference type="InterPro" id="IPR020904">
    <property type="entry name" value="Sc_DH/Rdtase_CS"/>
</dbReference>
<dbReference type="SUPFAM" id="SSF50129">
    <property type="entry name" value="GroES-like"/>
    <property type="match status" value="1"/>
</dbReference>
<dbReference type="PANTHER" id="PTHR43677:SF3">
    <property type="entry name" value="PROSTAGLANDIN REDUCTASE 3"/>
    <property type="match status" value="1"/>
</dbReference>
<dbReference type="Pfam" id="PF08240">
    <property type="entry name" value="ADH_N"/>
    <property type="match status" value="1"/>
</dbReference>
<dbReference type="GO" id="GO:0016491">
    <property type="term" value="F:oxidoreductase activity"/>
    <property type="evidence" value="ECO:0007669"/>
    <property type="project" value="UniProtKB-KW"/>
</dbReference>
<dbReference type="InterPro" id="IPR013154">
    <property type="entry name" value="ADH-like_N"/>
</dbReference>
<dbReference type="AlphaFoldDB" id="A0AAW1PBE8"/>
<evidence type="ECO:0000313" key="3">
    <source>
        <dbReference type="EMBL" id="KAK9805373.1"/>
    </source>
</evidence>
<dbReference type="SMART" id="SM00829">
    <property type="entry name" value="PKS_ER"/>
    <property type="match status" value="1"/>
</dbReference>
<dbReference type="GO" id="GO:0005739">
    <property type="term" value="C:mitochondrion"/>
    <property type="evidence" value="ECO:0007669"/>
    <property type="project" value="TreeGrafter"/>
</dbReference>
<evidence type="ECO:0000256" key="1">
    <source>
        <dbReference type="ARBA" id="ARBA00023002"/>
    </source>
</evidence>
<comment type="caution">
    <text evidence="3">The sequence shown here is derived from an EMBL/GenBank/DDBJ whole genome shotgun (WGS) entry which is preliminary data.</text>
</comment>
<dbReference type="InterPro" id="IPR020843">
    <property type="entry name" value="ER"/>
</dbReference>
<dbReference type="EMBL" id="JALJOQ010000044">
    <property type="protein sequence ID" value="KAK9805373.1"/>
    <property type="molecule type" value="Genomic_DNA"/>
</dbReference>
<dbReference type="PRINTS" id="PR00081">
    <property type="entry name" value="GDHRDH"/>
</dbReference>
<dbReference type="SUPFAM" id="SSF51735">
    <property type="entry name" value="NAD(P)-binding Rossmann-fold domains"/>
    <property type="match status" value="2"/>
</dbReference>
<dbReference type="FunFam" id="3.40.50.720:FF:000121">
    <property type="entry name" value="Prostaglandin reductase 2"/>
    <property type="match status" value="1"/>
</dbReference>
<name>A0AAW1PBE8_9CHLO</name>
<accession>A0AAW1PBE8</accession>
<dbReference type="Pfam" id="PF00106">
    <property type="entry name" value="adh_short"/>
    <property type="match status" value="1"/>
</dbReference>
<dbReference type="Pfam" id="PF00107">
    <property type="entry name" value="ADH_zinc_N"/>
    <property type="match status" value="1"/>
</dbReference>
<gene>
    <name evidence="3" type="ORF">WJX73_007858</name>
</gene>
<dbReference type="InterPro" id="IPR036291">
    <property type="entry name" value="NAD(P)-bd_dom_sf"/>
</dbReference>
<dbReference type="InterPro" id="IPR013149">
    <property type="entry name" value="ADH-like_C"/>
</dbReference>
<dbReference type="PANTHER" id="PTHR43677">
    <property type="entry name" value="SHORT-CHAIN DEHYDROGENASE/REDUCTASE"/>
    <property type="match status" value="1"/>
</dbReference>
<feature type="domain" description="Enoyl reductase (ER)" evidence="2">
    <location>
        <begin position="301"/>
        <end position="620"/>
    </location>
</feature>
<protein>
    <recommendedName>
        <fullName evidence="2">Enoyl reductase (ER) domain-containing protein</fullName>
    </recommendedName>
</protein>
<reference evidence="3 4" key="1">
    <citation type="journal article" date="2024" name="Nat. Commun.">
        <title>Phylogenomics reveals the evolutionary origins of lichenization in chlorophyte algae.</title>
        <authorList>
            <person name="Puginier C."/>
            <person name="Libourel C."/>
            <person name="Otte J."/>
            <person name="Skaloud P."/>
            <person name="Haon M."/>
            <person name="Grisel S."/>
            <person name="Petersen M."/>
            <person name="Berrin J.G."/>
            <person name="Delaux P.M."/>
            <person name="Dal Grande F."/>
            <person name="Keller J."/>
        </authorList>
    </citation>
    <scope>NUCLEOTIDE SEQUENCE [LARGE SCALE GENOMIC DNA]</scope>
    <source>
        <strain evidence="3 4">SAG 2036</strain>
    </source>
</reference>
<proteinExistence type="predicted"/>
<evidence type="ECO:0000259" key="2">
    <source>
        <dbReference type="SMART" id="SM00829"/>
    </source>
</evidence>